<feature type="compositionally biased region" description="Low complexity" evidence="1">
    <location>
        <begin position="473"/>
        <end position="482"/>
    </location>
</feature>
<dbReference type="Proteomes" id="UP001314263">
    <property type="component" value="Unassembled WGS sequence"/>
</dbReference>
<evidence type="ECO:0000256" key="1">
    <source>
        <dbReference type="SAM" id="MobiDB-lite"/>
    </source>
</evidence>
<proteinExistence type="predicted"/>
<gene>
    <name evidence="2" type="ORF">CVIRNUC_000716</name>
</gene>
<reference evidence="2 3" key="1">
    <citation type="submission" date="2023-10" db="EMBL/GenBank/DDBJ databases">
        <authorList>
            <person name="Maclean D."/>
            <person name="Macfadyen A."/>
        </authorList>
    </citation>
    <scope>NUCLEOTIDE SEQUENCE [LARGE SCALE GENOMIC DNA]</scope>
</reference>
<organism evidence="2 3">
    <name type="scientific">Coccomyxa viridis</name>
    <dbReference type="NCBI Taxonomy" id="1274662"/>
    <lineage>
        <taxon>Eukaryota</taxon>
        <taxon>Viridiplantae</taxon>
        <taxon>Chlorophyta</taxon>
        <taxon>core chlorophytes</taxon>
        <taxon>Trebouxiophyceae</taxon>
        <taxon>Trebouxiophyceae incertae sedis</taxon>
        <taxon>Coccomyxaceae</taxon>
        <taxon>Coccomyxa</taxon>
    </lineage>
</organism>
<dbReference type="AlphaFoldDB" id="A0AAV1HRY2"/>
<evidence type="ECO:0000313" key="2">
    <source>
        <dbReference type="EMBL" id="CAK0736254.1"/>
    </source>
</evidence>
<feature type="region of interest" description="Disordered" evidence="1">
    <location>
        <begin position="195"/>
        <end position="228"/>
    </location>
</feature>
<sequence length="670" mass="70909">MPLGRLVPWLSWDEWHSVRAGLFSADATRLNRALDQVSAWEARGKLPLGADMTAAIQRMRLRDAAVTGAAPSLVGQPSLQGQSVSADQESMLRMQYALAIIRLVNGISDSAQKGTVAKSVAHLAETAGLPRILVDVRHEASHNELPSLALLRLAADSALTWLAHSYWRAQADHVTLRKTQIVELIKAYVESQRDSLQPSQLPGPAEDGTAATEGGPQEPAGEASSKAQAQKLRRELLSQLLSKVQSSAALLVEPLLDAGVLAAHATQQKGSEGPCSGAEQAAGVWEATMRDLCGMWPSLCQLLLAGAVQRLADTRLQGAPLTEVCAWVELLLDVAPVRQHAAGEAGSRNSKKRKKATAEADEEAPARRLWQPSQRLLLECLSTCMQALAAVSAPGNMKASAESLPSDGVRPSIINGHADTDASGQSLAALQRAIAAILRQLKNQERQSLSLGFAATPLALQRLQSLNRLAAMTAPAARPANPEADSKQSPDGARTTLRSGVTGGLESLSGSDALQAAVADQHALLQQAVPATRPVSQRRSGWHVAEDWEPCAIGMLPCALSPAGAAPVLALPESAPQQATALSSPALQTTEERKQAADVAATHLLEESISRDLLNMEQSLSCFARFEAGNLNDTASEGALKGALPVVGATHVQKFVLHQQLVLEKPVRVL</sequence>
<dbReference type="GO" id="GO:0030687">
    <property type="term" value="C:preribosome, large subunit precursor"/>
    <property type="evidence" value="ECO:0007669"/>
    <property type="project" value="TreeGrafter"/>
</dbReference>
<dbReference type="GO" id="GO:0090730">
    <property type="term" value="C:Las1 complex"/>
    <property type="evidence" value="ECO:0007669"/>
    <property type="project" value="InterPro"/>
</dbReference>
<dbReference type="GO" id="GO:0000470">
    <property type="term" value="P:maturation of LSU-rRNA"/>
    <property type="evidence" value="ECO:0007669"/>
    <property type="project" value="TreeGrafter"/>
</dbReference>
<feature type="region of interest" description="Disordered" evidence="1">
    <location>
        <begin position="341"/>
        <end position="366"/>
    </location>
</feature>
<dbReference type="EMBL" id="CAUYUE010000001">
    <property type="protein sequence ID" value="CAK0736254.1"/>
    <property type="molecule type" value="Genomic_DNA"/>
</dbReference>
<keyword evidence="3" id="KW-1185">Reference proteome</keyword>
<protein>
    <recommendedName>
        <fullName evidence="4">Las1-like protein</fullName>
    </recommendedName>
</protein>
<dbReference type="GO" id="GO:0004519">
    <property type="term" value="F:endonuclease activity"/>
    <property type="evidence" value="ECO:0007669"/>
    <property type="project" value="InterPro"/>
</dbReference>
<dbReference type="PANTHER" id="PTHR15002:SF0">
    <property type="entry name" value="RIBOSOMAL BIOGENESIS PROTEIN LAS1L"/>
    <property type="match status" value="1"/>
</dbReference>
<dbReference type="Pfam" id="PF04031">
    <property type="entry name" value="Las1"/>
    <property type="match status" value="1"/>
</dbReference>
<dbReference type="InterPro" id="IPR007174">
    <property type="entry name" value="Las1"/>
</dbReference>
<evidence type="ECO:0000313" key="3">
    <source>
        <dbReference type="Proteomes" id="UP001314263"/>
    </source>
</evidence>
<evidence type="ECO:0008006" key="4">
    <source>
        <dbReference type="Google" id="ProtNLM"/>
    </source>
</evidence>
<accession>A0AAV1HRY2</accession>
<comment type="caution">
    <text evidence="2">The sequence shown here is derived from an EMBL/GenBank/DDBJ whole genome shotgun (WGS) entry which is preliminary data.</text>
</comment>
<name>A0AAV1HRY2_9CHLO</name>
<dbReference type="GO" id="GO:0000460">
    <property type="term" value="P:maturation of 5.8S rRNA"/>
    <property type="evidence" value="ECO:0007669"/>
    <property type="project" value="TreeGrafter"/>
</dbReference>
<feature type="region of interest" description="Disordered" evidence="1">
    <location>
        <begin position="473"/>
        <end position="504"/>
    </location>
</feature>
<dbReference type="PANTHER" id="PTHR15002">
    <property type="entry name" value="RIBOSOMAL BIOGENESIS PROTEIN LAS1L"/>
    <property type="match status" value="1"/>
</dbReference>